<dbReference type="AlphaFoldDB" id="A0AAD1R191"/>
<organism evidence="8 9">
    <name type="scientific">Pelobates cultripes</name>
    <name type="common">Western spadefoot toad</name>
    <dbReference type="NCBI Taxonomy" id="61616"/>
    <lineage>
        <taxon>Eukaryota</taxon>
        <taxon>Metazoa</taxon>
        <taxon>Chordata</taxon>
        <taxon>Craniata</taxon>
        <taxon>Vertebrata</taxon>
        <taxon>Euteleostomi</taxon>
        <taxon>Amphibia</taxon>
        <taxon>Batrachia</taxon>
        <taxon>Anura</taxon>
        <taxon>Pelobatoidea</taxon>
        <taxon>Pelobatidae</taxon>
        <taxon>Pelobates</taxon>
    </lineage>
</organism>
<evidence type="ECO:0000256" key="2">
    <source>
        <dbReference type="ARBA" id="ARBA00010076"/>
    </source>
</evidence>
<dbReference type="Pfam" id="PF03821">
    <property type="entry name" value="Mtp"/>
    <property type="match status" value="1"/>
</dbReference>
<sequence length="263" mass="29813">MASKSLNELEKSTCFRVRTLSKTLSIYHMILSIVIFTEYSLEVMKRKDCCPDVSKFYNIADAASSYLLLIVLFAISVLLFCGDLASRASLVIPFFALQFMDLILSSLVLCSIYIELPTYIRTRAQGNVAALELTTASTTAINMFLSLLTLCSSYAEVPAYLNLRSMNYMNYFMEDNLASQNYVVDLITFTLLHISVLMFKVSMIYSVWKVFTILRIRKQFTSVETPQPKITDKDALPSYEDALKMPVIDCPPPYSTIKPIESF</sequence>
<evidence type="ECO:0000256" key="7">
    <source>
        <dbReference type="SAM" id="Phobius"/>
    </source>
</evidence>
<dbReference type="Proteomes" id="UP001295444">
    <property type="component" value="Chromosome 01"/>
</dbReference>
<feature type="transmembrane region" description="Helical" evidence="7">
    <location>
        <begin position="128"/>
        <end position="155"/>
    </location>
</feature>
<dbReference type="EMBL" id="OW240912">
    <property type="protein sequence ID" value="CAH2221861.1"/>
    <property type="molecule type" value="Genomic_DNA"/>
</dbReference>
<dbReference type="PANTHER" id="PTHR12479">
    <property type="entry name" value="LYSOSOMAL-ASSOCIATED TRANSMEMBRANE PROTEIN"/>
    <property type="match status" value="1"/>
</dbReference>
<feature type="transmembrane region" description="Helical" evidence="7">
    <location>
        <begin position="186"/>
        <end position="208"/>
    </location>
</feature>
<feature type="transmembrane region" description="Helical" evidence="7">
    <location>
        <begin position="26"/>
        <end position="44"/>
    </location>
</feature>
<keyword evidence="9" id="KW-1185">Reference proteome</keyword>
<feature type="transmembrane region" description="Helical" evidence="7">
    <location>
        <begin position="65"/>
        <end position="85"/>
    </location>
</feature>
<dbReference type="PANTHER" id="PTHR12479:SF2">
    <property type="entry name" value="LYSOSOMAL-ASSOCIATED TRANSMEMBRANE PROTEIN 5"/>
    <property type="match status" value="1"/>
</dbReference>
<comment type="similarity">
    <text evidence="2">Belongs to the LAPTM4/LAPTM5 transporter family.</text>
</comment>
<evidence type="ECO:0000256" key="6">
    <source>
        <dbReference type="ARBA" id="ARBA00023136"/>
    </source>
</evidence>
<evidence type="ECO:0000256" key="3">
    <source>
        <dbReference type="ARBA" id="ARBA00022448"/>
    </source>
</evidence>
<accession>A0AAD1R191</accession>
<name>A0AAD1R191_PELCU</name>
<keyword evidence="4 7" id="KW-0812">Transmembrane</keyword>
<keyword evidence="5 7" id="KW-1133">Transmembrane helix</keyword>
<dbReference type="GO" id="GO:0005765">
    <property type="term" value="C:lysosomal membrane"/>
    <property type="evidence" value="ECO:0007669"/>
    <property type="project" value="TreeGrafter"/>
</dbReference>
<dbReference type="InterPro" id="IPR004687">
    <property type="entry name" value="LAPTM4/5"/>
</dbReference>
<evidence type="ECO:0000256" key="4">
    <source>
        <dbReference type="ARBA" id="ARBA00022692"/>
    </source>
</evidence>
<gene>
    <name evidence="8" type="ORF">PECUL_23A045225</name>
</gene>
<protein>
    <submittedName>
        <fullName evidence="8">Lysosomal-associated transmembrane 5</fullName>
    </submittedName>
</protein>
<evidence type="ECO:0000256" key="1">
    <source>
        <dbReference type="ARBA" id="ARBA00004127"/>
    </source>
</evidence>
<evidence type="ECO:0000313" key="8">
    <source>
        <dbReference type="EMBL" id="CAH2221861.1"/>
    </source>
</evidence>
<keyword evidence="6 7" id="KW-0472">Membrane</keyword>
<feature type="transmembrane region" description="Helical" evidence="7">
    <location>
        <begin position="91"/>
        <end position="116"/>
    </location>
</feature>
<evidence type="ECO:0000313" key="9">
    <source>
        <dbReference type="Proteomes" id="UP001295444"/>
    </source>
</evidence>
<proteinExistence type="inferred from homology"/>
<dbReference type="GO" id="GO:0012505">
    <property type="term" value="C:endomembrane system"/>
    <property type="evidence" value="ECO:0007669"/>
    <property type="project" value="UniProtKB-SubCell"/>
</dbReference>
<keyword evidence="3" id="KW-0813">Transport</keyword>
<comment type="subcellular location">
    <subcellularLocation>
        <location evidence="1">Endomembrane system</location>
        <topology evidence="1">Multi-pass membrane protein</topology>
    </subcellularLocation>
</comment>
<evidence type="ECO:0000256" key="5">
    <source>
        <dbReference type="ARBA" id="ARBA00022989"/>
    </source>
</evidence>
<reference evidence="8" key="1">
    <citation type="submission" date="2022-03" db="EMBL/GenBank/DDBJ databases">
        <authorList>
            <person name="Alioto T."/>
            <person name="Alioto T."/>
            <person name="Gomez Garrido J."/>
        </authorList>
    </citation>
    <scope>NUCLEOTIDE SEQUENCE</scope>
</reference>
<dbReference type="InterPro" id="IPR051115">
    <property type="entry name" value="LAPTM_transporter"/>
</dbReference>